<evidence type="ECO:0000256" key="1">
    <source>
        <dbReference type="ARBA" id="ARBA00001936"/>
    </source>
</evidence>
<dbReference type="Gene3D" id="3.10.310.20">
    <property type="entry name" value="DHHA2 domain"/>
    <property type="match status" value="1"/>
</dbReference>
<evidence type="ECO:0000313" key="6">
    <source>
        <dbReference type="EMBL" id="PWW72779.1"/>
    </source>
</evidence>
<dbReference type="Gene3D" id="3.90.1640.10">
    <property type="entry name" value="inorganic pyrophosphatase (n-terminal core)"/>
    <property type="match status" value="1"/>
</dbReference>
<proteinExistence type="predicted"/>
<keyword evidence="2" id="KW-0479">Metal-binding</keyword>
<dbReference type="OrthoDB" id="374045at2759"/>
<comment type="cofactor">
    <cofactor evidence="1">
        <name>Mn(2+)</name>
        <dbReference type="ChEBI" id="CHEBI:29035"/>
    </cofactor>
</comment>
<evidence type="ECO:0000259" key="5">
    <source>
        <dbReference type="SMART" id="SM01131"/>
    </source>
</evidence>
<dbReference type="Pfam" id="PF02833">
    <property type="entry name" value="DHHA2"/>
    <property type="match status" value="1"/>
</dbReference>
<dbReference type="SMART" id="SM01131">
    <property type="entry name" value="DHHA2"/>
    <property type="match status" value="1"/>
</dbReference>
<dbReference type="EMBL" id="PYWC01000094">
    <property type="protein sequence ID" value="PWW72779.1"/>
    <property type="molecule type" value="Genomic_DNA"/>
</dbReference>
<dbReference type="GO" id="GO:0004309">
    <property type="term" value="F:exopolyphosphatase activity"/>
    <property type="evidence" value="ECO:0007669"/>
    <property type="project" value="TreeGrafter"/>
</dbReference>
<keyword evidence="3" id="KW-0378">Hydrolase</keyword>
<dbReference type="STRING" id="42249.A0A317SE22"/>
<dbReference type="InterPro" id="IPR038222">
    <property type="entry name" value="DHHA2_dom_sf"/>
</dbReference>
<sequence>MSIIRTSLRQFVSTTRASLLQSLKAPKPLHIVIGNESVDIDSFACSVLYAYYTPTPTAPFLSMPRVDLTLKPELHHLLTLLQISPEDLLFIDDPPLSALPKSTRITLVDHNELEPALRAYFQEANVRGIIDHHEDEGGSPNAKPRIIERSGSCASLVTNYFKEVFPTSGAVRGELARLGLAAALIDTTNLTNKVTEHDLSTVGFLEGVINGMPVGPGGEKWDRQKFFNGIWDAKNDIDHMPLRDLLRKDWKEWTEGDGKKVGIAAILKDLDWLGSRQGQDTFLQGIKSWAQERELDLVSVMTTIGQGDEFKRELMVWALDDSVKESVATFEEKAQKADLRLQTWGEGGLDSKDGDRKAWRQFNLVASRKQVSPLLRESLREVAVEVKGGRESKV</sequence>
<evidence type="ECO:0000256" key="3">
    <source>
        <dbReference type="ARBA" id="ARBA00022801"/>
    </source>
</evidence>
<dbReference type="InterPro" id="IPR004097">
    <property type="entry name" value="DHHA2"/>
</dbReference>
<accession>A0A317SE22</accession>
<protein>
    <submittedName>
        <fullName evidence="6">DHH phosphoesterase</fullName>
    </submittedName>
</protein>
<dbReference type="PANTHER" id="PTHR12112">
    <property type="entry name" value="BNIP - RELATED"/>
    <property type="match status" value="1"/>
</dbReference>
<dbReference type="Proteomes" id="UP000246991">
    <property type="component" value="Unassembled WGS sequence"/>
</dbReference>
<evidence type="ECO:0000313" key="7">
    <source>
        <dbReference type="Proteomes" id="UP000246991"/>
    </source>
</evidence>
<dbReference type="Pfam" id="PF01368">
    <property type="entry name" value="DHH"/>
    <property type="match status" value="1"/>
</dbReference>
<dbReference type="InterPro" id="IPR038763">
    <property type="entry name" value="DHH_sf"/>
</dbReference>
<gene>
    <name evidence="6" type="ORF">C7212DRAFT_285848</name>
</gene>
<keyword evidence="7" id="KW-1185">Reference proteome</keyword>
<evidence type="ECO:0000256" key="4">
    <source>
        <dbReference type="ARBA" id="ARBA00023211"/>
    </source>
</evidence>
<dbReference type="SUPFAM" id="SSF64182">
    <property type="entry name" value="DHH phosphoesterases"/>
    <property type="match status" value="1"/>
</dbReference>
<feature type="domain" description="DHHA2" evidence="5">
    <location>
        <begin position="227"/>
        <end position="379"/>
    </location>
</feature>
<dbReference type="InterPro" id="IPR001667">
    <property type="entry name" value="DDH_dom"/>
</dbReference>
<organism evidence="6 7">
    <name type="scientific">Tuber magnatum</name>
    <name type="common">white Piedmont truffle</name>
    <dbReference type="NCBI Taxonomy" id="42249"/>
    <lineage>
        <taxon>Eukaryota</taxon>
        <taxon>Fungi</taxon>
        <taxon>Dikarya</taxon>
        <taxon>Ascomycota</taxon>
        <taxon>Pezizomycotina</taxon>
        <taxon>Pezizomycetes</taxon>
        <taxon>Pezizales</taxon>
        <taxon>Tuberaceae</taxon>
        <taxon>Tuber</taxon>
    </lineage>
</organism>
<dbReference type="PANTHER" id="PTHR12112:SF39">
    <property type="entry name" value="EG:152A3.5 PROTEIN (FBGN0003116_PN PROTEIN)"/>
    <property type="match status" value="1"/>
</dbReference>
<dbReference type="AlphaFoldDB" id="A0A317SE22"/>
<dbReference type="GO" id="GO:0005737">
    <property type="term" value="C:cytoplasm"/>
    <property type="evidence" value="ECO:0007669"/>
    <property type="project" value="InterPro"/>
</dbReference>
<comment type="caution">
    <text evidence="6">The sequence shown here is derived from an EMBL/GenBank/DDBJ whole genome shotgun (WGS) entry which is preliminary data.</text>
</comment>
<name>A0A317SE22_9PEZI</name>
<reference evidence="6 7" key="1">
    <citation type="submission" date="2018-03" db="EMBL/GenBank/DDBJ databases">
        <title>Genomes of Pezizomycetes fungi and the evolution of truffles.</title>
        <authorList>
            <person name="Murat C."/>
            <person name="Payen T."/>
            <person name="Noel B."/>
            <person name="Kuo A."/>
            <person name="Martin F.M."/>
        </authorList>
    </citation>
    <scope>NUCLEOTIDE SEQUENCE [LARGE SCALE GENOMIC DNA]</scope>
    <source>
        <strain evidence="6">091103-1</strain>
    </source>
</reference>
<evidence type="ECO:0000256" key="2">
    <source>
        <dbReference type="ARBA" id="ARBA00022723"/>
    </source>
</evidence>
<keyword evidence="4" id="KW-0464">Manganese</keyword>
<dbReference type="GO" id="GO:0046872">
    <property type="term" value="F:metal ion binding"/>
    <property type="evidence" value="ECO:0007669"/>
    <property type="project" value="UniProtKB-KW"/>
</dbReference>